<sequence length="166" mass="18249">MQDVVIVTGASSGIGSEVTEELAKRGYKVLAIASREKLLRRLYSFNKNIVPVVADPSSHKGARIIQEYLDREEAAVKCLVYSSTHRETPGTSKPSPLATIHLTEQLSRYFARAKVVLISSDKNPLQKDLEQILYDSLKDAVDTTQLNIELIHSQSAEQVVAEVAAA</sequence>
<name>A0ABV2SK29_9GAMM</name>
<evidence type="ECO:0000313" key="2">
    <source>
        <dbReference type="Proteomes" id="UP001549366"/>
    </source>
</evidence>
<dbReference type="SUPFAM" id="SSF51735">
    <property type="entry name" value="NAD(P)-binding Rossmann-fold domains"/>
    <property type="match status" value="1"/>
</dbReference>
<dbReference type="InterPro" id="IPR036291">
    <property type="entry name" value="NAD(P)-bd_dom_sf"/>
</dbReference>
<organism evidence="1 2">
    <name type="scientific">Endozoicomonas lisbonensis</name>
    <dbReference type="NCBI Taxonomy" id="3120522"/>
    <lineage>
        <taxon>Bacteria</taxon>
        <taxon>Pseudomonadati</taxon>
        <taxon>Pseudomonadota</taxon>
        <taxon>Gammaproteobacteria</taxon>
        <taxon>Oceanospirillales</taxon>
        <taxon>Endozoicomonadaceae</taxon>
        <taxon>Endozoicomonas</taxon>
    </lineage>
</organism>
<proteinExistence type="predicted"/>
<protein>
    <submittedName>
        <fullName evidence="1">NAD(P)-dependent dehydrogenase (Short-subunit alcohol dehydrogenase family)</fullName>
    </submittedName>
</protein>
<gene>
    <name evidence="1" type="ORF">V5J35_003318</name>
</gene>
<dbReference type="EMBL" id="JBEWTB010000002">
    <property type="protein sequence ID" value="MET4758126.1"/>
    <property type="molecule type" value="Genomic_DNA"/>
</dbReference>
<evidence type="ECO:0000313" key="1">
    <source>
        <dbReference type="EMBL" id="MET4758126.1"/>
    </source>
</evidence>
<dbReference type="Gene3D" id="3.40.50.720">
    <property type="entry name" value="NAD(P)-binding Rossmann-like Domain"/>
    <property type="match status" value="1"/>
</dbReference>
<dbReference type="RefSeq" id="WP_354008231.1">
    <property type="nucleotide sequence ID" value="NZ_JBEWTA010000001.1"/>
</dbReference>
<accession>A0ABV2SK29</accession>
<keyword evidence="2" id="KW-1185">Reference proteome</keyword>
<dbReference type="InterPro" id="IPR002347">
    <property type="entry name" value="SDR_fam"/>
</dbReference>
<dbReference type="Proteomes" id="UP001549366">
    <property type="component" value="Unassembled WGS sequence"/>
</dbReference>
<comment type="caution">
    <text evidence="1">The sequence shown here is derived from an EMBL/GenBank/DDBJ whole genome shotgun (WGS) entry which is preliminary data.</text>
</comment>
<dbReference type="Pfam" id="PF00106">
    <property type="entry name" value="adh_short"/>
    <property type="match status" value="1"/>
</dbReference>
<reference evidence="1 2" key="1">
    <citation type="submission" date="2024-06" db="EMBL/GenBank/DDBJ databases">
        <title>Genomic Encyclopedia of Type Strains, Phase V (KMG-V): Genome sequencing to study the core and pangenomes of soil and plant-associated prokaryotes.</title>
        <authorList>
            <person name="Whitman W."/>
        </authorList>
    </citation>
    <scope>NUCLEOTIDE SEQUENCE [LARGE SCALE GENOMIC DNA]</scope>
    <source>
        <strain evidence="1 2">NE40</strain>
    </source>
</reference>